<evidence type="ECO:0000313" key="2">
    <source>
        <dbReference type="EMBL" id="CAI9180262.1"/>
    </source>
</evidence>
<sequence length="110" mass="11308">MVGGGRAGCGPLASPWGRRTTAPRGLLRPRRRQWRVCSGGGGSGRERGGGGKKGGAVTETAAAGDPAAARPLGSPVAERERTDRGARGTHRAKEGAYLSFRIFLGLSPGR</sequence>
<proteinExistence type="predicted"/>
<keyword evidence="3" id="KW-1185">Reference proteome</keyword>
<dbReference type="EMBL" id="OX460343">
    <property type="protein sequence ID" value="CAI9180262.1"/>
    <property type="molecule type" value="Genomic_DNA"/>
</dbReference>
<evidence type="ECO:0000313" key="3">
    <source>
        <dbReference type="Proteomes" id="UP001176941"/>
    </source>
</evidence>
<gene>
    <name evidence="2" type="ORF">MRATA1EN1_LOCUS29224</name>
</gene>
<name>A0ABN9A1Y1_RANTA</name>
<organism evidence="2 3">
    <name type="scientific">Rangifer tarandus platyrhynchus</name>
    <name type="common">Svalbard reindeer</name>
    <dbReference type="NCBI Taxonomy" id="3082113"/>
    <lineage>
        <taxon>Eukaryota</taxon>
        <taxon>Metazoa</taxon>
        <taxon>Chordata</taxon>
        <taxon>Craniata</taxon>
        <taxon>Vertebrata</taxon>
        <taxon>Euteleostomi</taxon>
        <taxon>Mammalia</taxon>
        <taxon>Eutheria</taxon>
        <taxon>Laurasiatheria</taxon>
        <taxon>Artiodactyla</taxon>
        <taxon>Ruminantia</taxon>
        <taxon>Pecora</taxon>
        <taxon>Cervidae</taxon>
        <taxon>Odocoileinae</taxon>
        <taxon>Rangifer</taxon>
    </lineage>
</organism>
<feature type="compositionally biased region" description="Basic and acidic residues" evidence="1">
    <location>
        <begin position="77"/>
        <end position="92"/>
    </location>
</feature>
<reference evidence="2" key="1">
    <citation type="submission" date="2023-04" db="EMBL/GenBank/DDBJ databases">
        <authorList>
            <consortium name="ELIXIR-Norway"/>
        </authorList>
    </citation>
    <scope>NUCLEOTIDE SEQUENCE [LARGE SCALE GENOMIC DNA]</scope>
</reference>
<dbReference type="Proteomes" id="UP001176941">
    <property type="component" value="Chromosome X"/>
</dbReference>
<protein>
    <submittedName>
        <fullName evidence="2">Uncharacterized protein</fullName>
    </submittedName>
</protein>
<feature type="region of interest" description="Disordered" evidence="1">
    <location>
        <begin position="1"/>
        <end position="92"/>
    </location>
</feature>
<feature type="compositionally biased region" description="Low complexity" evidence="1">
    <location>
        <begin position="17"/>
        <end position="26"/>
    </location>
</feature>
<feature type="compositionally biased region" description="Low complexity" evidence="1">
    <location>
        <begin position="55"/>
        <end position="69"/>
    </location>
</feature>
<accession>A0ABN9A1Y1</accession>
<evidence type="ECO:0000256" key="1">
    <source>
        <dbReference type="SAM" id="MobiDB-lite"/>
    </source>
</evidence>